<feature type="repeat" description="TPR" evidence="1">
    <location>
        <begin position="11"/>
        <end position="44"/>
    </location>
</feature>
<dbReference type="SUPFAM" id="SSF48452">
    <property type="entry name" value="TPR-like"/>
    <property type="match status" value="1"/>
</dbReference>
<dbReference type="PROSITE" id="PS50005">
    <property type="entry name" value="TPR"/>
    <property type="match status" value="1"/>
</dbReference>
<keyword evidence="1" id="KW-0802">TPR repeat</keyword>
<evidence type="ECO:0000313" key="3">
    <source>
        <dbReference type="Proteomes" id="UP000269226"/>
    </source>
</evidence>
<dbReference type="Proteomes" id="UP000269226">
    <property type="component" value="Chromosome"/>
</dbReference>
<sequence>MDNKISFPKNYERYIELGQAAMDAKNTEAALDYFLKAYAIHQDFSLNFLIVSMYLGSEQPKTALTIASELKKDYLSSVDSLEFYIQLLIQNHQFIEAHILINDQLLLKKTKNIKPFIALKKQVCQTELLYQQFETSKITELEQNLKILQTYSYFEQLTIIKQAVQLPKERFIKIGKEILLNSDVHYLVRSWLLNEFEKLNLTEKICFLWIDQKTYQVIPANIGDPMDSEICQRVLLYLEKELINDHPILLLELKEEIQLHFVLLYPLIDQIITDPKLWTISYISFYDHSLVNFDDNNQEDISNIKRFQEIQNNIRFNLDAVQL</sequence>
<organism evidence="2 3">
    <name type="scientific">Melissococcus plutonius</name>
    <dbReference type="NCBI Taxonomy" id="33970"/>
    <lineage>
        <taxon>Bacteria</taxon>
        <taxon>Bacillati</taxon>
        <taxon>Bacillota</taxon>
        <taxon>Bacilli</taxon>
        <taxon>Lactobacillales</taxon>
        <taxon>Enterococcaceae</taxon>
        <taxon>Melissococcus</taxon>
    </lineage>
</organism>
<dbReference type="EMBL" id="AP018492">
    <property type="protein sequence ID" value="BBC61197.1"/>
    <property type="molecule type" value="Genomic_DNA"/>
</dbReference>
<evidence type="ECO:0000256" key="1">
    <source>
        <dbReference type="PROSITE-ProRule" id="PRU00339"/>
    </source>
</evidence>
<name>A0A2Z5Y2U9_9ENTE</name>
<proteinExistence type="predicted"/>
<accession>A0A2Z5Y2U9</accession>
<evidence type="ECO:0008006" key="4">
    <source>
        <dbReference type="Google" id="ProtNLM"/>
    </source>
</evidence>
<dbReference type="InterPro" id="IPR019734">
    <property type="entry name" value="TPR_rpt"/>
</dbReference>
<dbReference type="Gene3D" id="1.25.40.10">
    <property type="entry name" value="Tetratricopeptide repeat domain"/>
    <property type="match status" value="1"/>
</dbReference>
<dbReference type="RefSeq" id="WP_126347243.1">
    <property type="nucleotide sequence ID" value="NZ_AP018492.1"/>
</dbReference>
<dbReference type="InterPro" id="IPR011990">
    <property type="entry name" value="TPR-like_helical_dom_sf"/>
</dbReference>
<reference evidence="2 3" key="1">
    <citation type="submission" date="2018-01" db="EMBL/GenBank/DDBJ databases">
        <title>Whole genome sequence of Melissococcus plutonius DAT561.</title>
        <authorList>
            <person name="Okumura K."/>
            <person name="Takamatsu D."/>
            <person name="Okura M."/>
        </authorList>
    </citation>
    <scope>NUCLEOTIDE SEQUENCE [LARGE SCALE GENOMIC DNA]</scope>
    <source>
        <strain evidence="2 3">DAT561</strain>
    </source>
</reference>
<dbReference type="AlphaFoldDB" id="A0A2Z5Y2U9"/>
<dbReference type="GeneID" id="57043634"/>
<gene>
    <name evidence="2" type="ORF">DAT561_1088</name>
</gene>
<evidence type="ECO:0000313" key="2">
    <source>
        <dbReference type="EMBL" id="BBC61197.1"/>
    </source>
</evidence>
<protein>
    <recommendedName>
        <fullName evidence="4">TPR repeat protein</fullName>
    </recommendedName>
</protein>